<feature type="non-terminal residue" evidence="1">
    <location>
        <position position="205"/>
    </location>
</feature>
<gene>
    <name evidence="1" type="ORF">LCGC14_2237450</name>
</gene>
<name>A0A0F9G1F7_9ZZZZ</name>
<organism evidence="1">
    <name type="scientific">marine sediment metagenome</name>
    <dbReference type="NCBI Taxonomy" id="412755"/>
    <lineage>
        <taxon>unclassified sequences</taxon>
        <taxon>metagenomes</taxon>
        <taxon>ecological metagenomes</taxon>
    </lineage>
</organism>
<reference evidence="1" key="1">
    <citation type="journal article" date="2015" name="Nature">
        <title>Complex archaea that bridge the gap between prokaryotes and eukaryotes.</title>
        <authorList>
            <person name="Spang A."/>
            <person name="Saw J.H."/>
            <person name="Jorgensen S.L."/>
            <person name="Zaremba-Niedzwiedzka K."/>
            <person name="Martijn J."/>
            <person name="Lind A.E."/>
            <person name="van Eijk R."/>
            <person name="Schleper C."/>
            <person name="Guy L."/>
            <person name="Ettema T.J."/>
        </authorList>
    </citation>
    <scope>NUCLEOTIDE SEQUENCE</scope>
</reference>
<sequence length="205" mass="23246">MTLSATNTESAASLHDPSRKYIRPHQIIKAHALEFVQLLFSDGENVGPNLVWNEDQEQSRILIVDKYVFNLEQVSTRPAIVANRGPQGWMRTSGFRQHQGTNMRTGERTYIDLVRGTVTLSCFARQGLEAEEIAGIVFEGFQTFRDVLRKLHQRGRLMPQHLGFFRVESSQMGEEALVKSDSRPDLSVVPVAIAATVQRRWSLRP</sequence>
<evidence type="ECO:0000313" key="1">
    <source>
        <dbReference type="EMBL" id="KKL57237.1"/>
    </source>
</evidence>
<dbReference type="AlphaFoldDB" id="A0A0F9G1F7"/>
<accession>A0A0F9G1F7</accession>
<protein>
    <submittedName>
        <fullName evidence="1">Uncharacterized protein</fullName>
    </submittedName>
</protein>
<comment type="caution">
    <text evidence="1">The sequence shown here is derived from an EMBL/GenBank/DDBJ whole genome shotgun (WGS) entry which is preliminary data.</text>
</comment>
<proteinExistence type="predicted"/>
<dbReference type="EMBL" id="LAZR01030231">
    <property type="protein sequence ID" value="KKL57237.1"/>
    <property type="molecule type" value="Genomic_DNA"/>
</dbReference>